<dbReference type="InterPro" id="IPR045851">
    <property type="entry name" value="AMP-bd_C_sf"/>
</dbReference>
<evidence type="ECO:0000313" key="7">
    <source>
        <dbReference type="Proteomes" id="UP000255355"/>
    </source>
</evidence>
<dbReference type="AlphaFoldDB" id="A0A370GNI7"/>
<organism evidence="6 7">
    <name type="scientific">Nocardia mexicana</name>
    <dbReference type="NCBI Taxonomy" id="279262"/>
    <lineage>
        <taxon>Bacteria</taxon>
        <taxon>Bacillati</taxon>
        <taxon>Actinomycetota</taxon>
        <taxon>Actinomycetes</taxon>
        <taxon>Mycobacteriales</taxon>
        <taxon>Nocardiaceae</taxon>
        <taxon>Nocardia</taxon>
    </lineage>
</organism>
<keyword evidence="4" id="KW-0443">Lipid metabolism</keyword>
<dbReference type="OrthoDB" id="3671040at2"/>
<dbReference type="Proteomes" id="UP000255355">
    <property type="component" value="Unassembled WGS sequence"/>
</dbReference>
<dbReference type="GO" id="GO:0070566">
    <property type="term" value="F:adenylyltransferase activity"/>
    <property type="evidence" value="ECO:0007669"/>
    <property type="project" value="TreeGrafter"/>
</dbReference>
<dbReference type="PANTHER" id="PTHR22754">
    <property type="entry name" value="DISCO-INTERACTING PROTEIN 2 DIP2 -RELATED"/>
    <property type="match status" value="1"/>
</dbReference>
<dbReference type="RefSeq" id="WP_068029428.1">
    <property type="nucleotide sequence ID" value="NZ_QQAZ01000015.1"/>
</dbReference>
<dbReference type="InterPro" id="IPR042099">
    <property type="entry name" value="ANL_N_sf"/>
</dbReference>
<accession>A0A370GNI7</accession>
<reference evidence="6 7" key="1">
    <citation type="submission" date="2018-07" db="EMBL/GenBank/DDBJ databases">
        <title>Genomic Encyclopedia of Type Strains, Phase IV (KMG-IV): sequencing the most valuable type-strain genomes for metagenomic binning, comparative biology and taxonomic classification.</title>
        <authorList>
            <person name="Goeker M."/>
        </authorList>
    </citation>
    <scope>NUCLEOTIDE SEQUENCE [LARGE SCALE GENOMIC DNA]</scope>
    <source>
        <strain evidence="6 7">DSM 44952</strain>
    </source>
</reference>
<dbReference type="PANTHER" id="PTHR22754:SF32">
    <property type="entry name" value="DISCO-INTERACTING PROTEIN 2"/>
    <property type="match status" value="1"/>
</dbReference>
<dbReference type="GO" id="GO:0071766">
    <property type="term" value="P:Actinobacterium-type cell wall biogenesis"/>
    <property type="evidence" value="ECO:0007669"/>
    <property type="project" value="UniProtKB-ARBA"/>
</dbReference>
<dbReference type="FunFam" id="3.40.50.12780:FF:000013">
    <property type="entry name" value="Long-chain-fatty-acid--AMP ligase FadD32"/>
    <property type="match status" value="1"/>
</dbReference>
<gene>
    <name evidence="6" type="ORF">DFR68_11592</name>
</gene>
<keyword evidence="7" id="KW-1185">Reference proteome</keyword>
<dbReference type="InterPro" id="IPR020845">
    <property type="entry name" value="AMP-binding_CS"/>
</dbReference>
<comment type="caution">
    <text evidence="6">The sequence shown here is derived from an EMBL/GenBank/DDBJ whole genome shotgun (WGS) entry which is preliminary data.</text>
</comment>
<dbReference type="GO" id="GO:0005886">
    <property type="term" value="C:plasma membrane"/>
    <property type="evidence" value="ECO:0007669"/>
    <property type="project" value="TreeGrafter"/>
</dbReference>
<protein>
    <submittedName>
        <fullName evidence="6">Acyl-CoA synthetase (AMP-forming)/AMP-acid ligase II</fullName>
    </submittedName>
</protein>
<keyword evidence="3" id="KW-0276">Fatty acid metabolism</keyword>
<dbReference type="Gene3D" id="3.30.300.30">
    <property type="match status" value="1"/>
</dbReference>
<evidence type="ECO:0000256" key="1">
    <source>
        <dbReference type="ARBA" id="ARBA00006432"/>
    </source>
</evidence>
<name>A0A370GNI7_9NOCA</name>
<dbReference type="STRING" id="1210089.GCA_001613165_06802"/>
<dbReference type="Pfam" id="PF00501">
    <property type="entry name" value="AMP-binding"/>
    <property type="match status" value="1"/>
</dbReference>
<comment type="similarity">
    <text evidence="1">Belongs to the ATP-dependent AMP-binding enzyme family.</text>
</comment>
<feature type="domain" description="AMP-dependent synthetase/ligase" evidence="5">
    <location>
        <begin position="17"/>
        <end position="415"/>
    </location>
</feature>
<sequence length="561" mass="58796">MSIEPRFPSVLAALLAHADGRPDDTAITLAGGRSEPVALSYEALVHNASRAAAALAESGASAGDRVLIALPTGPEFVTAFLGAQLLGAIPVATATPGGLGGKAGFTEKFGALLAYLRPAAIVSTADVVAGLAESATGAALLEGAALHARATAATAPEMPVRHPDPESIAFIQCTSGSTGTPKGVMISHANLAANCEQIVRFTAWGAADTFVSWLPLYHDFGLVCGTGVPIYAGTPTVLMPPDRFLRAPAEWLRLLTTHRGTMTSAPNFALGYCAARIRDTDLEGVDLSSLRMLFCGGEPVRPETVRRFTDRFAEWGLPARSVMNSYGMAEATLAVAAERPGAGLRHDTVARDALSARGEASDVAESDADGMPVTHCGIPMPGTGIRIVGDDDRPVADGTVGHVHFRGPGRTAGYFDLPEETAAAVTGDGWWRTGDMGYLRDGRLRITGRSKDMIIIRGANYFPTDFESIVEAVPGVRPGGVVAVGHRAAHEDSESLHLVVETDADGGEHERLGYAIRSTISHRTGVFAAGVRLVPRHSIPKTTSGKVQRSRTRQLFLGAES</sequence>
<proteinExistence type="inferred from homology"/>
<evidence type="ECO:0000313" key="6">
    <source>
        <dbReference type="EMBL" id="RDI44940.1"/>
    </source>
</evidence>
<evidence type="ECO:0000256" key="2">
    <source>
        <dbReference type="ARBA" id="ARBA00022598"/>
    </source>
</evidence>
<dbReference type="GO" id="GO:0006633">
    <property type="term" value="P:fatty acid biosynthetic process"/>
    <property type="evidence" value="ECO:0007669"/>
    <property type="project" value="TreeGrafter"/>
</dbReference>
<dbReference type="PROSITE" id="PS00455">
    <property type="entry name" value="AMP_BINDING"/>
    <property type="match status" value="1"/>
</dbReference>
<dbReference type="EMBL" id="QQAZ01000015">
    <property type="protein sequence ID" value="RDI44940.1"/>
    <property type="molecule type" value="Genomic_DNA"/>
</dbReference>
<evidence type="ECO:0000259" key="5">
    <source>
        <dbReference type="Pfam" id="PF00501"/>
    </source>
</evidence>
<keyword evidence="2 6" id="KW-0436">Ligase</keyword>
<dbReference type="Gene3D" id="3.40.50.12780">
    <property type="entry name" value="N-terminal domain of ligase-like"/>
    <property type="match status" value="1"/>
</dbReference>
<evidence type="ECO:0000256" key="4">
    <source>
        <dbReference type="ARBA" id="ARBA00023098"/>
    </source>
</evidence>
<dbReference type="GO" id="GO:0016874">
    <property type="term" value="F:ligase activity"/>
    <property type="evidence" value="ECO:0007669"/>
    <property type="project" value="UniProtKB-KW"/>
</dbReference>
<dbReference type="InterPro" id="IPR040097">
    <property type="entry name" value="FAAL/FAAC"/>
</dbReference>
<dbReference type="CDD" id="cd05931">
    <property type="entry name" value="FAAL"/>
    <property type="match status" value="1"/>
</dbReference>
<evidence type="ECO:0000256" key="3">
    <source>
        <dbReference type="ARBA" id="ARBA00022832"/>
    </source>
</evidence>
<dbReference type="InterPro" id="IPR000873">
    <property type="entry name" value="AMP-dep_synth/lig_dom"/>
</dbReference>
<dbReference type="SUPFAM" id="SSF56801">
    <property type="entry name" value="Acetyl-CoA synthetase-like"/>
    <property type="match status" value="1"/>
</dbReference>